<feature type="compositionally biased region" description="Polar residues" evidence="1">
    <location>
        <begin position="16"/>
        <end position="26"/>
    </location>
</feature>
<feature type="compositionally biased region" description="Basic and acidic residues" evidence="1">
    <location>
        <begin position="377"/>
        <end position="392"/>
    </location>
</feature>
<comment type="caution">
    <text evidence="2">The sequence shown here is derived from an EMBL/GenBank/DDBJ whole genome shotgun (WGS) entry which is preliminary data.</text>
</comment>
<dbReference type="SUPFAM" id="SSF46934">
    <property type="entry name" value="UBA-like"/>
    <property type="match status" value="1"/>
</dbReference>
<feature type="region of interest" description="Disordered" evidence="1">
    <location>
        <begin position="631"/>
        <end position="670"/>
    </location>
</feature>
<feature type="compositionally biased region" description="Basic residues" evidence="1">
    <location>
        <begin position="361"/>
        <end position="376"/>
    </location>
</feature>
<organism evidence="2 3">
    <name type="scientific">Penicillium angulare</name>
    <dbReference type="NCBI Taxonomy" id="116970"/>
    <lineage>
        <taxon>Eukaryota</taxon>
        <taxon>Fungi</taxon>
        <taxon>Dikarya</taxon>
        <taxon>Ascomycota</taxon>
        <taxon>Pezizomycotina</taxon>
        <taxon>Eurotiomycetes</taxon>
        <taxon>Eurotiomycetidae</taxon>
        <taxon>Eurotiales</taxon>
        <taxon>Aspergillaceae</taxon>
        <taxon>Penicillium</taxon>
    </lineage>
</organism>
<feature type="region of interest" description="Disordered" evidence="1">
    <location>
        <begin position="105"/>
        <end position="152"/>
    </location>
</feature>
<feature type="region of interest" description="Disordered" evidence="1">
    <location>
        <begin position="1083"/>
        <end position="1149"/>
    </location>
</feature>
<evidence type="ECO:0000256" key="1">
    <source>
        <dbReference type="SAM" id="MobiDB-lite"/>
    </source>
</evidence>
<accession>A0A9W9F6Y0</accession>
<feature type="compositionally biased region" description="Low complexity" evidence="1">
    <location>
        <begin position="1234"/>
        <end position="1250"/>
    </location>
</feature>
<feature type="compositionally biased region" description="Polar residues" evidence="1">
    <location>
        <begin position="253"/>
        <end position="280"/>
    </location>
</feature>
<feature type="compositionally biased region" description="Low complexity" evidence="1">
    <location>
        <begin position="291"/>
        <end position="301"/>
    </location>
</feature>
<feature type="compositionally biased region" description="Basic and acidic residues" evidence="1">
    <location>
        <begin position="647"/>
        <end position="670"/>
    </location>
</feature>
<feature type="compositionally biased region" description="Basic and acidic residues" evidence="1">
    <location>
        <begin position="1106"/>
        <end position="1117"/>
    </location>
</feature>
<name>A0A9W9F6Y0_9EURO</name>
<feature type="compositionally biased region" description="Polar residues" evidence="1">
    <location>
        <begin position="1201"/>
        <end position="1219"/>
    </location>
</feature>
<feature type="region of interest" description="Disordered" evidence="1">
    <location>
        <begin position="1"/>
        <end position="44"/>
    </location>
</feature>
<feature type="compositionally biased region" description="Low complexity" evidence="1">
    <location>
        <begin position="553"/>
        <end position="562"/>
    </location>
</feature>
<evidence type="ECO:0000313" key="2">
    <source>
        <dbReference type="EMBL" id="KAJ5094646.1"/>
    </source>
</evidence>
<feature type="compositionally biased region" description="Low complexity" evidence="1">
    <location>
        <begin position="507"/>
        <end position="519"/>
    </location>
</feature>
<evidence type="ECO:0000313" key="3">
    <source>
        <dbReference type="Proteomes" id="UP001149165"/>
    </source>
</evidence>
<dbReference type="InterPro" id="IPR009060">
    <property type="entry name" value="UBA-like_sf"/>
</dbReference>
<sequence>MVSPASGPYIRPHSALSASTKKQAQGSRKPPPLNLRPTKAYSQQSKIKAVRGSVCWTDEGTEVPLMMDVISNRPAPGNSEAKASGILGAMPHEWSDKGVSMSRPVAEANESDMDLGPRPVSPQKSLRTIIDLDSNGSDSESDISPLEEERPSMKSSKVLARFFPELQGNFAVMPPDGVENAPKPKKGRSRVENEIEERVQNLYHTSPDAHPGQRSTLNDLVEESHDMVSDFDFEHRSTAWGGRNGHSERKRNNFTPSRSATFDDTASMHSGKTPTSSRTAQMPLKPTRYNSTASKASKTSAIQDLRYKPLPLAPVMEPGSTERASRPSTSRGQTSNCEDCSAHQSHYLPHSAYANNHKQSHRCHTCGRHGEHRHHRDGSVPRSEHHRPAWRHDTEQMEIQYGGEDGSGRRVLVLDGPLQISRNNHGDLVAARPAPLPPSRKPYSESSSPPNAPLESLKKEARRTGSSNSLRADSVRKKGHKYSRSKESNDSNKDSKPPKSKEESKGSRWSSNSKSNDSSFGGDLHKLKKSFSISRPTFHRKQNSRADERRFSRLSTLSSRSETAVDPQDDLSKPNEESQRLSRHLSLSHPNLEVVPGEEEGSNKRDDLLLQLPRLQTDNLGFKNLLDQFGSEQRSAVARPPQPAQPEKQEKQEKHEKPERQEETHDDTKDAKEVIPAGVVPELPPNDARIPAKPPHMMRQSNRMRQSTAFVSTAKASSVYVQSERIYELAAEPASPTGQMAPMTMSMPRSKPRAQFNIQFPVDMIKDSYIELLMERMPSLDDLFNFALINRRFYRIFKQRELLMIKNALFKMSRPAWELREMSPPWTTEWQLVLDPDSQVPEYTGNLYLDRYANDIFILAQLKSMVLMRCAPFLRRDTIRGLAGMDDDRAEEVDNAFWRIWTFCRIFGSGKGRENDIEGQVDWLKGGHKARKNQAASSSMMTEPFGMNNVLFEPPVGFARGNCGGLTPRELYDMTEIWNCMNVLVQPLHGKCIEARKVGIFDGLDVPDNDPVREETVLEEWTSWVLTLGMSAVLAVSSLNPSETPAVVFNRARDLGLTKWELTETRVTRSSFMKEAVSRVYEDQERSLSLPSGSSDSPCELPSDEVPTRGEENERRQILSLQIRQQRSKGGEEQERLAPDNTFASERPMSTFSTILGNLEGMVKESAPPVPPVPGLSSDRSSTSTDGHSPIAPGTPENDTDTSSPNHVNNQHYLSSSVPSKLIPTSDPFESRPRSLPRSARARSPQRTPPMTAFVPAPLQPQVQDPVDRAILRMVNELGFNEDDVKWALKITDTGEGINVQAAEQLLQQQKKKSDRNPLFTRGTKHNSGKNPLLMSVIKQQQGAQDSGWRWA</sequence>
<feature type="region of interest" description="Disordered" evidence="1">
    <location>
        <begin position="173"/>
        <end position="195"/>
    </location>
</feature>
<feature type="compositionally biased region" description="Low complexity" evidence="1">
    <location>
        <begin position="1087"/>
        <end position="1098"/>
    </location>
</feature>
<feature type="region of interest" description="Disordered" evidence="1">
    <location>
        <begin position="1309"/>
        <end position="1331"/>
    </location>
</feature>
<proteinExistence type="predicted"/>
<feature type="region of interest" description="Disordered" evidence="1">
    <location>
        <begin position="422"/>
        <end position="605"/>
    </location>
</feature>
<dbReference type="OrthoDB" id="5376710at2759"/>
<dbReference type="Proteomes" id="UP001149165">
    <property type="component" value="Unassembled WGS sequence"/>
</dbReference>
<keyword evidence="3" id="KW-1185">Reference proteome</keyword>
<protein>
    <submittedName>
        <fullName evidence="2">Uncharacterized protein</fullName>
    </submittedName>
</protein>
<feature type="compositionally biased region" description="Basic and acidic residues" evidence="1">
    <location>
        <begin position="1129"/>
        <end position="1138"/>
    </location>
</feature>
<dbReference type="EMBL" id="JAPQKH010000006">
    <property type="protein sequence ID" value="KAJ5094646.1"/>
    <property type="molecule type" value="Genomic_DNA"/>
</dbReference>
<feature type="region of interest" description="Disordered" evidence="1">
    <location>
        <begin position="361"/>
        <end position="392"/>
    </location>
</feature>
<feature type="region of interest" description="Disordered" evidence="1">
    <location>
        <begin position="237"/>
        <end position="340"/>
    </location>
</feature>
<gene>
    <name evidence="2" type="ORF">N7456_010507</name>
</gene>
<feature type="compositionally biased region" description="Basic and acidic residues" evidence="1">
    <location>
        <begin position="570"/>
        <end position="580"/>
    </location>
</feature>
<feature type="compositionally biased region" description="Polar residues" evidence="1">
    <location>
        <begin position="1178"/>
        <end position="1187"/>
    </location>
</feature>
<feature type="region of interest" description="Disordered" evidence="1">
    <location>
        <begin position="1163"/>
        <end position="1257"/>
    </location>
</feature>
<feature type="compositionally biased region" description="Polar residues" evidence="1">
    <location>
        <begin position="326"/>
        <end position="340"/>
    </location>
</feature>
<feature type="compositionally biased region" description="Basic and acidic residues" evidence="1">
    <location>
        <begin position="484"/>
        <end position="506"/>
    </location>
</feature>
<reference evidence="2" key="2">
    <citation type="journal article" date="2023" name="IMA Fungus">
        <title>Comparative genomic study of the Penicillium genus elucidates a diverse pangenome and 15 lateral gene transfer events.</title>
        <authorList>
            <person name="Petersen C."/>
            <person name="Sorensen T."/>
            <person name="Nielsen M.R."/>
            <person name="Sondergaard T.E."/>
            <person name="Sorensen J.L."/>
            <person name="Fitzpatrick D.A."/>
            <person name="Frisvad J.C."/>
            <person name="Nielsen K.L."/>
        </authorList>
    </citation>
    <scope>NUCLEOTIDE SEQUENCE</scope>
    <source>
        <strain evidence="2">IBT 30069</strain>
    </source>
</reference>
<reference evidence="2" key="1">
    <citation type="submission" date="2022-11" db="EMBL/GenBank/DDBJ databases">
        <authorList>
            <person name="Petersen C."/>
        </authorList>
    </citation>
    <scope>NUCLEOTIDE SEQUENCE</scope>
    <source>
        <strain evidence="2">IBT 30069</strain>
    </source>
</reference>